<dbReference type="GO" id="GO:0005886">
    <property type="term" value="C:plasma membrane"/>
    <property type="evidence" value="ECO:0007669"/>
    <property type="project" value="UniProtKB-SubCell"/>
</dbReference>
<evidence type="ECO:0000256" key="2">
    <source>
        <dbReference type="ARBA" id="ARBA00022448"/>
    </source>
</evidence>
<feature type="transmembrane region" description="Helical" evidence="7">
    <location>
        <begin position="254"/>
        <end position="274"/>
    </location>
</feature>
<feature type="domain" description="ABC transmembrane type-1" evidence="8">
    <location>
        <begin position="76"/>
        <end position="274"/>
    </location>
</feature>
<keyword evidence="5 7" id="KW-1133">Transmembrane helix</keyword>
<feature type="transmembrane region" description="Helical" evidence="7">
    <location>
        <begin position="78"/>
        <end position="99"/>
    </location>
</feature>
<dbReference type="Pfam" id="PF00528">
    <property type="entry name" value="BPD_transp_1"/>
    <property type="match status" value="1"/>
</dbReference>
<dbReference type="SUPFAM" id="SSF161098">
    <property type="entry name" value="MetI-like"/>
    <property type="match status" value="1"/>
</dbReference>
<dbReference type="PANTHER" id="PTHR43744:SF9">
    <property type="entry name" value="POLYGALACTURONAN_RHAMNOGALACTURONAN TRANSPORT SYSTEM PERMEASE PROTEIN YTCP"/>
    <property type="match status" value="1"/>
</dbReference>
<keyword evidence="2 7" id="KW-0813">Transport</keyword>
<reference evidence="9 10" key="1">
    <citation type="submission" date="2019-02" db="EMBL/GenBank/DDBJ databases">
        <title>Paenibacillus sp. nov., isolated from surface-sterilized tissue of Thalictrum simplex L.</title>
        <authorList>
            <person name="Tuo L."/>
        </authorList>
    </citation>
    <scope>NUCLEOTIDE SEQUENCE [LARGE SCALE GENOMIC DNA]</scope>
    <source>
        <strain evidence="9 10">N2SHLJ1</strain>
    </source>
</reference>
<evidence type="ECO:0000256" key="6">
    <source>
        <dbReference type="ARBA" id="ARBA00023136"/>
    </source>
</evidence>
<evidence type="ECO:0000256" key="5">
    <source>
        <dbReference type="ARBA" id="ARBA00022989"/>
    </source>
</evidence>
<proteinExistence type="inferred from homology"/>
<accession>A0A4Q9DN20</accession>
<feature type="transmembrane region" description="Helical" evidence="7">
    <location>
        <begin position="143"/>
        <end position="163"/>
    </location>
</feature>
<evidence type="ECO:0000256" key="1">
    <source>
        <dbReference type="ARBA" id="ARBA00004651"/>
    </source>
</evidence>
<comment type="caution">
    <text evidence="9">The sequence shown here is derived from an EMBL/GenBank/DDBJ whole genome shotgun (WGS) entry which is preliminary data.</text>
</comment>
<dbReference type="EMBL" id="SIRE01000019">
    <property type="protein sequence ID" value="TBL74598.1"/>
    <property type="molecule type" value="Genomic_DNA"/>
</dbReference>
<evidence type="ECO:0000256" key="4">
    <source>
        <dbReference type="ARBA" id="ARBA00022692"/>
    </source>
</evidence>
<keyword evidence="3" id="KW-1003">Cell membrane</keyword>
<dbReference type="PROSITE" id="PS50928">
    <property type="entry name" value="ABC_TM1"/>
    <property type="match status" value="1"/>
</dbReference>
<dbReference type="InterPro" id="IPR000515">
    <property type="entry name" value="MetI-like"/>
</dbReference>
<gene>
    <name evidence="9" type="ORF">EYB31_25080</name>
</gene>
<evidence type="ECO:0000259" key="8">
    <source>
        <dbReference type="PROSITE" id="PS50928"/>
    </source>
</evidence>
<dbReference type="OrthoDB" id="9810086at2"/>
<feature type="transmembrane region" description="Helical" evidence="7">
    <location>
        <begin position="12"/>
        <end position="34"/>
    </location>
</feature>
<organism evidence="9 10">
    <name type="scientific">Paenibacillus thalictri</name>
    <dbReference type="NCBI Taxonomy" id="2527873"/>
    <lineage>
        <taxon>Bacteria</taxon>
        <taxon>Bacillati</taxon>
        <taxon>Bacillota</taxon>
        <taxon>Bacilli</taxon>
        <taxon>Bacillales</taxon>
        <taxon>Paenibacillaceae</taxon>
        <taxon>Paenibacillus</taxon>
    </lineage>
</organism>
<protein>
    <submittedName>
        <fullName evidence="9">Carbohydrate ABC transporter permease</fullName>
    </submittedName>
</protein>
<keyword evidence="10" id="KW-1185">Reference proteome</keyword>
<comment type="subcellular location">
    <subcellularLocation>
        <location evidence="1 7">Cell membrane</location>
        <topology evidence="1 7">Multi-pass membrane protein</topology>
    </subcellularLocation>
</comment>
<evidence type="ECO:0000256" key="3">
    <source>
        <dbReference type="ARBA" id="ARBA00022475"/>
    </source>
</evidence>
<comment type="similarity">
    <text evidence="7">Belongs to the binding-protein-dependent transport system permease family.</text>
</comment>
<dbReference type="PANTHER" id="PTHR43744">
    <property type="entry name" value="ABC TRANSPORTER PERMEASE PROTEIN MG189-RELATED-RELATED"/>
    <property type="match status" value="1"/>
</dbReference>
<evidence type="ECO:0000313" key="10">
    <source>
        <dbReference type="Proteomes" id="UP000293142"/>
    </source>
</evidence>
<evidence type="ECO:0000313" key="9">
    <source>
        <dbReference type="EMBL" id="TBL74598.1"/>
    </source>
</evidence>
<keyword evidence="6 7" id="KW-0472">Membrane</keyword>
<sequence length="289" mass="32944">MKSYDARGRDPLFQIVTNGVLLLSLIIVVFPFLYVVMTSFAPREEILTRGFFLIPHHWTINAYGYLMNSDQFVTSFGNAVYITVLGTFVNMVLTSLMAYGLSKTWLNGRRVLSFMVLFTMLFSGGIIPTYLVVKSMHLINSFWALFLTGAIAPFHLIVLRSFFQNIPVELEESSRIDGCGELRLFWQIILPLSLPAIATFTLFYAVQNWNSYFNAVMYLNDATKWPLQVFLRQMMNEANNSLENMTTEFQYSPAVKMAAIVLTALPLLVVYPFLQKYFNKGMLMGSVKG</sequence>
<dbReference type="RefSeq" id="WP_131016182.1">
    <property type="nucleotide sequence ID" value="NZ_SIRE01000019.1"/>
</dbReference>
<feature type="transmembrane region" description="Helical" evidence="7">
    <location>
        <begin position="111"/>
        <end position="131"/>
    </location>
</feature>
<dbReference type="AlphaFoldDB" id="A0A4Q9DN20"/>
<feature type="transmembrane region" description="Helical" evidence="7">
    <location>
        <begin position="184"/>
        <end position="206"/>
    </location>
</feature>
<evidence type="ECO:0000256" key="7">
    <source>
        <dbReference type="RuleBase" id="RU363032"/>
    </source>
</evidence>
<dbReference type="InterPro" id="IPR035906">
    <property type="entry name" value="MetI-like_sf"/>
</dbReference>
<keyword evidence="4 7" id="KW-0812">Transmembrane</keyword>
<dbReference type="GO" id="GO:0055085">
    <property type="term" value="P:transmembrane transport"/>
    <property type="evidence" value="ECO:0007669"/>
    <property type="project" value="InterPro"/>
</dbReference>
<name>A0A4Q9DN20_9BACL</name>
<feature type="transmembrane region" description="Helical" evidence="7">
    <location>
        <begin position="46"/>
        <end position="66"/>
    </location>
</feature>
<dbReference type="Gene3D" id="1.10.3720.10">
    <property type="entry name" value="MetI-like"/>
    <property type="match status" value="1"/>
</dbReference>
<dbReference type="CDD" id="cd06261">
    <property type="entry name" value="TM_PBP2"/>
    <property type="match status" value="1"/>
</dbReference>
<dbReference type="Proteomes" id="UP000293142">
    <property type="component" value="Unassembled WGS sequence"/>
</dbReference>